<evidence type="ECO:0008006" key="3">
    <source>
        <dbReference type="Google" id="ProtNLM"/>
    </source>
</evidence>
<sequence>MEKRIKGTLFVPSDFNNPSLSFPHHHHTRALFQKWPSCVAFIPHALSLLTFTCCCRPLLLSPPLSAPANASAHRASARVAPTTPAEPPPTTTLDADLLLAPAPTANARLDHAAAKLVAAVSYNLPTLPPEILARIIECLFSEEVPLDRSTSSLDYIRDKERLSTINTCTHVCRVFRYLSRPLYFQSVELGINKRTSSGRRFDRLLQMTSSADSSDSNSDSILRHIRHLCVNMERTPPGELMQHLSSDETARRISFLLNIPNLRSLSLRFSKRALGSDQPSTPEATALCNRLVESYLTSTTAILQSLQATKIHGLPYERIFACKTLYTLSLDRCPWPVLKNPIPQLTSLSLKNMPTKIPLDSLFCMPNLTELCMEQTFFERNRVIHDSPTHTSSSQLTLPYGLSRIHLSKGEYQFETLHTFLQRHKHSVTTEPLLPLLQTISVSIFLNRKEALVPYLRALPPLQSLSIRVTVPWASMVLFSSLNLDAHLSTGGQLSSLAHLSIELTTSRDNNPALLTLFMSFCNVFSSITPGTDNNLRCISITLGAAFEGIRNPHAVVVSGQAVEPTNVTTTSPLVEVQPFWMGLTGFMKNCSNLPRLQKVTLNIEYYQSPTSQDQRLAPEDTERAYAFHLERHVESDRVEDRSLIESICRMHHDLMETNWQTDSNTSTTARRRPTGFRVILGLGGIATIVVTFSAEG</sequence>
<reference evidence="1 2" key="1">
    <citation type="journal article" date="2018" name="Evol. Lett.">
        <title>Horizontal gene cluster transfer increased hallucinogenic mushroom diversity.</title>
        <authorList>
            <person name="Reynolds H.T."/>
            <person name="Vijayakumar V."/>
            <person name="Gluck-Thaler E."/>
            <person name="Korotkin H.B."/>
            <person name="Matheny P.B."/>
            <person name="Slot J.C."/>
        </authorList>
    </citation>
    <scope>NUCLEOTIDE SEQUENCE [LARGE SCALE GENOMIC DNA]</scope>
    <source>
        <strain evidence="1 2">2629</strain>
    </source>
</reference>
<accession>A0A409WXF1</accession>
<dbReference type="AlphaFoldDB" id="A0A409WXF1"/>
<dbReference type="SUPFAM" id="SSF52047">
    <property type="entry name" value="RNI-like"/>
    <property type="match status" value="1"/>
</dbReference>
<evidence type="ECO:0000313" key="2">
    <source>
        <dbReference type="Proteomes" id="UP000284842"/>
    </source>
</evidence>
<name>A0A409WXF1_9AGAR</name>
<keyword evidence="2" id="KW-1185">Reference proteome</keyword>
<dbReference type="Proteomes" id="UP000284842">
    <property type="component" value="Unassembled WGS sequence"/>
</dbReference>
<evidence type="ECO:0000313" key="1">
    <source>
        <dbReference type="EMBL" id="PPQ83172.1"/>
    </source>
</evidence>
<gene>
    <name evidence="1" type="ORF">CVT24_002377</name>
</gene>
<dbReference type="InParanoid" id="A0A409WXF1"/>
<dbReference type="OrthoDB" id="3115132at2759"/>
<organism evidence="1 2">
    <name type="scientific">Panaeolus cyanescens</name>
    <dbReference type="NCBI Taxonomy" id="181874"/>
    <lineage>
        <taxon>Eukaryota</taxon>
        <taxon>Fungi</taxon>
        <taxon>Dikarya</taxon>
        <taxon>Basidiomycota</taxon>
        <taxon>Agaricomycotina</taxon>
        <taxon>Agaricomycetes</taxon>
        <taxon>Agaricomycetidae</taxon>
        <taxon>Agaricales</taxon>
        <taxon>Agaricineae</taxon>
        <taxon>Galeropsidaceae</taxon>
        <taxon>Panaeolus</taxon>
    </lineage>
</organism>
<dbReference type="EMBL" id="NHTK01005059">
    <property type="protein sequence ID" value="PPQ83172.1"/>
    <property type="molecule type" value="Genomic_DNA"/>
</dbReference>
<proteinExistence type="predicted"/>
<comment type="caution">
    <text evidence="1">The sequence shown here is derived from an EMBL/GenBank/DDBJ whole genome shotgun (WGS) entry which is preliminary data.</text>
</comment>
<protein>
    <recommendedName>
        <fullName evidence="3">F-box domain-containing protein</fullName>
    </recommendedName>
</protein>